<keyword evidence="3" id="KW-1185">Reference proteome</keyword>
<reference evidence="2 3" key="1">
    <citation type="submission" date="2019-12" db="EMBL/GenBank/DDBJ databases">
        <authorList>
            <person name="Floudas D."/>
            <person name="Bentzer J."/>
            <person name="Ahren D."/>
            <person name="Johansson T."/>
            <person name="Persson P."/>
            <person name="Tunlid A."/>
        </authorList>
    </citation>
    <scope>NUCLEOTIDE SEQUENCE [LARGE SCALE GENOMIC DNA]</scope>
    <source>
        <strain evidence="2 3">CBS 102.39</strain>
    </source>
</reference>
<feature type="compositionally biased region" description="Low complexity" evidence="1">
    <location>
        <begin position="26"/>
        <end position="38"/>
    </location>
</feature>
<protein>
    <submittedName>
        <fullName evidence="2">Uncharacterized protein</fullName>
    </submittedName>
</protein>
<evidence type="ECO:0000256" key="1">
    <source>
        <dbReference type="SAM" id="MobiDB-lite"/>
    </source>
</evidence>
<comment type="caution">
    <text evidence="2">The sequence shown here is derived from an EMBL/GenBank/DDBJ whole genome shotgun (WGS) entry which is preliminary data.</text>
</comment>
<feature type="region of interest" description="Disordered" evidence="1">
    <location>
        <begin position="11"/>
        <end position="46"/>
    </location>
</feature>
<dbReference type="EMBL" id="JAACJL010000002">
    <property type="protein sequence ID" value="KAF4622006.1"/>
    <property type="molecule type" value="Genomic_DNA"/>
</dbReference>
<feature type="region of interest" description="Disordered" evidence="1">
    <location>
        <begin position="213"/>
        <end position="247"/>
    </location>
</feature>
<name>A0A8H4R3C1_9AGAR</name>
<evidence type="ECO:0000313" key="2">
    <source>
        <dbReference type="EMBL" id="KAF4622006.1"/>
    </source>
</evidence>
<gene>
    <name evidence="2" type="ORF">D9613_009299</name>
</gene>
<proteinExistence type="predicted"/>
<evidence type="ECO:0000313" key="3">
    <source>
        <dbReference type="Proteomes" id="UP000521872"/>
    </source>
</evidence>
<dbReference type="Proteomes" id="UP000521872">
    <property type="component" value="Unassembled WGS sequence"/>
</dbReference>
<accession>A0A8H4R3C1</accession>
<organism evidence="2 3">
    <name type="scientific">Agrocybe pediades</name>
    <dbReference type="NCBI Taxonomy" id="84607"/>
    <lineage>
        <taxon>Eukaryota</taxon>
        <taxon>Fungi</taxon>
        <taxon>Dikarya</taxon>
        <taxon>Basidiomycota</taxon>
        <taxon>Agaricomycotina</taxon>
        <taxon>Agaricomycetes</taxon>
        <taxon>Agaricomycetidae</taxon>
        <taxon>Agaricales</taxon>
        <taxon>Agaricineae</taxon>
        <taxon>Strophariaceae</taxon>
        <taxon>Agrocybe</taxon>
    </lineage>
</organism>
<dbReference type="AlphaFoldDB" id="A0A8H4R3C1"/>
<feature type="compositionally biased region" description="Low complexity" evidence="1">
    <location>
        <begin position="230"/>
        <end position="247"/>
    </location>
</feature>
<sequence>MAFGVKYVPLSPVGYSPSPPRPQPVSPTLSPTSRTSLPESDHSNTFVVTPEMVENARKVLEQYVQVMEKTPEGREQLHRMMQMSPIEPSYDPFAAPVSPSVSQEELDERYQLFLDSCSDSTVEPDFFAMDNTSETSLDSFDFDMLDLPDLTHLTSSMEEPTVFQETPATGDCLDALDALIASPEIMDEAFIAKIQKDMDEFGLFNDTVGVSQSVSPVVEESPAMVDTDMESQPESSSPPLSSSTPTS</sequence>
<feature type="compositionally biased region" description="Low complexity" evidence="1">
    <location>
        <begin position="213"/>
        <end position="222"/>
    </location>
</feature>